<dbReference type="STRING" id="1302685.SAMN05444408_10780"/>
<organism evidence="1 2">
    <name type="scientific">Chryseobacterium takakiae</name>
    <dbReference type="NCBI Taxonomy" id="1302685"/>
    <lineage>
        <taxon>Bacteria</taxon>
        <taxon>Pseudomonadati</taxon>
        <taxon>Bacteroidota</taxon>
        <taxon>Flavobacteriia</taxon>
        <taxon>Flavobacteriales</taxon>
        <taxon>Weeksellaceae</taxon>
        <taxon>Chryseobacterium group</taxon>
        <taxon>Chryseobacterium</taxon>
    </lineage>
</organism>
<sequence length="249" mass="29777">MIHKKRGYKRETQKDLLRDYKLFAIACEGGKREPQYFRLFEFLSTRIKVDIIEEKVQDEELLQKFETKSAPKWVLDRAVKYIEQEGLIDEDELWFVMDVDRWTSKQLREMIDYCSDKPNWNIVLSNPCFEVWLFLHRKENFNNSKSIQCKEFKDEISNFDSEGYNPLNFITLIKDAVIHAKTLDSDPNNEIPLLKETKVYKLIESILKFVSKKQFTEFVNEKHPQLIRESLKKGNKNKIIKSKRNISQK</sequence>
<evidence type="ECO:0000313" key="1">
    <source>
        <dbReference type="EMBL" id="SHE99871.1"/>
    </source>
</evidence>
<dbReference type="Pfam" id="PF13707">
    <property type="entry name" value="RloB"/>
    <property type="match status" value="1"/>
</dbReference>
<keyword evidence="2" id="KW-1185">Reference proteome</keyword>
<name>A0A1M4Y290_9FLAO</name>
<proteinExistence type="predicted"/>
<reference evidence="2" key="1">
    <citation type="submission" date="2016-11" db="EMBL/GenBank/DDBJ databases">
        <authorList>
            <person name="Varghese N."/>
            <person name="Submissions S."/>
        </authorList>
    </citation>
    <scope>NUCLEOTIDE SEQUENCE [LARGE SCALE GENOMIC DNA]</scope>
    <source>
        <strain evidence="2">DSM 26898</strain>
    </source>
</reference>
<accession>A0A1M4Y290</accession>
<dbReference type="Proteomes" id="UP000184236">
    <property type="component" value="Unassembled WGS sequence"/>
</dbReference>
<dbReference type="InterPro" id="IPR025591">
    <property type="entry name" value="RloB"/>
</dbReference>
<gene>
    <name evidence="1" type="ORF">SAMN05444408_10780</name>
</gene>
<dbReference type="EMBL" id="FQVO01000007">
    <property type="protein sequence ID" value="SHE99871.1"/>
    <property type="molecule type" value="Genomic_DNA"/>
</dbReference>
<dbReference type="AlphaFoldDB" id="A0A1M4Y290"/>
<protein>
    <submittedName>
        <fullName evidence="1">RloB-like protein</fullName>
    </submittedName>
</protein>
<dbReference type="RefSeq" id="WP_072884754.1">
    <property type="nucleotide sequence ID" value="NZ_FQVO01000007.1"/>
</dbReference>
<evidence type="ECO:0000313" key="2">
    <source>
        <dbReference type="Proteomes" id="UP000184236"/>
    </source>
</evidence>